<dbReference type="AlphaFoldDB" id="A0AAJ0CM51"/>
<evidence type="ECO:0000259" key="2">
    <source>
        <dbReference type="Pfam" id="PF13383"/>
    </source>
</evidence>
<feature type="domain" description="Methyltransferase" evidence="2">
    <location>
        <begin position="96"/>
        <end position="243"/>
    </location>
</feature>
<dbReference type="Gene3D" id="3.40.50.150">
    <property type="entry name" value="Vaccinia Virus protein VP39"/>
    <property type="match status" value="1"/>
</dbReference>
<keyword evidence="1" id="KW-1133">Transmembrane helix</keyword>
<comment type="caution">
    <text evidence="3">The sequence shown here is derived from an EMBL/GenBank/DDBJ whole genome shotgun (WGS) entry which is preliminary data.</text>
</comment>
<dbReference type="InterPro" id="IPR025714">
    <property type="entry name" value="Methyltranfer_dom"/>
</dbReference>
<evidence type="ECO:0000313" key="4">
    <source>
        <dbReference type="Proteomes" id="UP001251528"/>
    </source>
</evidence>
<proteinExistence type="predicted"/>
<dbReference type="Pfam" id="PF13383">
    <property type="entry name" value="Methyltransf_22"/>
    <property type="match status" value="1"/>
</dbReference>
<dbReference type="PANTHER" id="PTHR32026">
    <property type="entry name" value="METHYLTRANSFERASE-LIKE PROTEIN 24"/>
    <property type="match status" value="1"/>
</dbReference>
<gene>
    <name evidence="3" type="ORF">QQS21_007949</name>
</gene>
<protein>
    <recommendedName>
        <fullName evidence="2">Methyltransferase domain-containing protein</fullName>
    </recommendedName>
</protein>
<keyword evidence="1" id="KW-0812">Transmembrane</keyword>
<feature type="transmembrane region" description="Helical" evidence="1">
    <location>
        <begin position="7"/>
        <end position="27"/>
    </location>
</feature>
<dbReference type="PANTHER" id="PTHR32026:SF10">
    <property type="entry name" value="METHYLTRANSFERASE-LIKE PROTEIN 24-RELATED"/>
    <property type="match status" value="1"/>
</dbReference>
<dbReference type="Proteomes" id="UP001251528">
    <property type="component" value="Unassembled WGS sequence"/>
</dbReference>
<accession>A0AAJ0CM51</accession>
<organism evidence="3 4">
    <name type="scientific">Conoideocrella luteorostrata</name>
    <dbReference type="NCBI Taxonomy" id="1105319"/>
    <lineage>
        <taxon>Eukaryota</taxon>
        <taxon>Fungi</taxon>
        <taxon>Dikarya</taxon>
        <taxon>Ascomycota</taxon>
        <taxon>Pezizomycotina</taxon>
        <taxon>Sordariomycetes</taxon>
        <taxon>Hypocreomycetidae</taxon>
        <taxon>Hypocreales</taxon>
        <taxon>Clavicipitaceae</taxon>
        <taxon>Conoideocrella</taxon>
    </lineage>
</organism>
<dbReference type="SUPFAM" id="SSF53335">
    <property type="entry name" value="S-adenosyl-L-methionine-dependent methyltransferases"/>
    <property type="match status" value="1"/>
</dbReference>
<evidence type="ECO:0000256" key="1">
    <source>
        <dbReference type="SAM" id="Phobius"/>
    </source>
</evidence>
<evidence type="ECO:0000313" key="3">
    <source>
        <dbReference type="EMBL" id="KAK2594348.1"/>
    </source>
</evidence>
<name>A0AAJ0CM51_9HYPO</name>
<reference evidence="3" key="1">
    <citation type="submission" date="2023-06" db="EMBL/GenBank/DDBJ databases">
        <title>Conoideocrella luteorostrata (Hypocreales: Clavicipitaceae), a potential biocontrol fungus for elongate hemlock scale in United States Christmas tree production areas.</title>
        <authorList>
            <person name="Barrett H."/>
            <person name="Lovett B."/>
            <person name="Macias A.M."/>
            <person name="Stajich J.E."/>
            <person name="Kasson M.T."/>
        </authorList>
    </citation>
    <scope>NUCLEOTIDE SEQUENCE</scope>
    <source>
        <strain evidence="3">ARSEF 14590</strain>
    </source>
</reference>
<keyword evidence="1" id="KW-0472">Membrane</keyword>
<dbReference type="InterPro" id="IPR029063">
    <property type="entry name" value="SAM-dependent_MTases_sf"/>
</dbReference>
<sequence>MFATQKLLTKLIAIISIFAIILLFIAASKEKVVGLDFYRTPNPFSFRAKQHLTAKLDHAEKLWKQSVDSRKEMVAASGSRAFPDDYIYPFNVWDFARPSFFCPHDLERVGSLGDGGKVVCGMSRYELASPGPSSESNPAEELIVYSFGVSDDSSFEADMLKRTNAVIWGYDFSVDSWTKDIPQHQLSRASFHKVAIGKTTNKAKGPPFYTLQDLMKENGHSYVDLVKMDIEGAEYDAMTSLISSLLEHNTGGNNHTLPFGQILMEIHLSSGEHDFSVPNDISSWINWWESMEKLGLRPVNNEDNWVGDVVYGKPRFMEVR</sequence>
<dbReference type="InterPro" id="IPR026913">
    <property type="entry name" value="METTL24"/>
</dbReference>
<dbReference type="EMBL" id="JASWJB010000172">
    <property type="protein sequence ID" value="KAK2594348.1"/>
    <property type="molecule type" value="Genomic_DNA"/>
</dbReference>
<keyword evidence="4" id="KW-1185">Reference proteome</keyword>